<evidence type="ECO:0000313" key="10">
    <source>
        <dbReference type="EMBL" id="PHK95989.1"/>
    </source>
</evidence>
<feature type="transmembrane region" description="Helical" evidence="8">
    <location>
        <begin position="6"/>
        <end position="21"/>
    </location>
</feature>
<feature type="transmembrane region" description="Helical" evidence="8">
    <location>
        <begin position="231"/>
        <end position="252"/>
    </location>
</feature>
<feature type="transmembrane region" description="Helical" evidence="8">
    <location>
        <begin position="119"/>
        <end position="138"/>
    </location>
</feature>
<gene>
    <name evidence="10" type="ORF">CR162_05155</name>
</gene>
<feature type="transmembrane region" description="Helical" evidence="8">
    <location>
        <begin position="60"/>
        <end position="84"/>
    </location>
</feature>
<feature type="transmembrane region" description="Helical" evidence="8">
    <location>
        <begin position="96"/>
        <end position="113"/>
    </location>
</feature>
<evidence type="ECO:0000256" key="3">
    <source>
        <dbReference type="ARBA" id="ARBA00022692"/>
    </source>
</evidence>
<dbReference type="EMBL" id="PDNU01000005">
    <property type="protein sequence ID" value="PHK95989.1"/>
    <property type="molecule type" value="Genomic_DNA"/>
</dbReference>
<feature type="transmembrane region" description="Helical" evidence="8">
    <location>
        <begin position="351"/>
        <end position="378"/>
    </location>
</feature>
<evidence type="ECO:0000256" key="4">
    <source>
        <dbReference type="ARBA" id="ARBA00022989"/>
    </source>
</evidence>
<evidence type="ECO:0000313" key="11">
    <source>
        <dbReference type="Proteomes" id="UP000223527"/>
    </source>
</evidence>
<dbReference type="InterPro" id="IPR001750">
    <property type="entry name" value="ND/Mrp_TM"/>
</dbReference>
<comment type="subcellular location">
    <subcellularLocation>
        <location evidence="1">Cell membrane</location>
        <topology evidence="1">Multi-pass membrane protein</topology>
    </subcellularLocation>
    <subcellularLocation>
        <location evidence="7">Membrane</location>
        <topology evidence="7">Multi-pass membrane protein</topology>
    </subcellularLocation>
</comment>
<evidence type="ECO:0000259" key="9">
    <source>
        <dbReference type="Pfam" id="PF00361"/>
    </source>
</evidence>
<dbReference type="PANTHER" id="PTHR42682">
    <property type="entry name" value="HYDROGENASE-4 COMPONENT F"/>
    <property type="match status" value="1"/>
</dbReference>
<evidence type="ECO:0000256" key="7">
    <source>
        <dbReference type="RuleBase" id="RU000320"/>
    </source>
</evidence>
<comment type="caution">
    <text evidence="10">The sequence shown here is derived from an EMBL/GenBank/DDBJ whole genome shotgun (WGS) entry which is preliminary data.</text>
</comment>
<organism evidence="10 11">
    <name type="scientific">Teichococcus rhizosphaerae</name>
    <dbReference type="NCBI Taxonomy" id="1335062"/>
    <lineage>
        <taxon>Bacteria</taxon>
        <taxon>Pseudomonadati</taxon>
        <taxon>Pseudomonadota</taxon>
        <taxon>Alphaproteobacteria</taxon>
        <taxon>Acetobacterales</taxon>
        <taxon>Roseomonadaceae</taxon>
        <taxon>Roseomonas</taxon>
    </lineage>
</organism>
<evidence type="ECO:0000256" key="8">
    <source>
        <dbReference type="SAM" id="Phobius"/>
    </source>
</evidence>
<feature type="transmembrane region" description="Helical" evidence="8">
    <location>
        <begin position="398"/>
        <end position="417"/>
    </location>
</feature>
<keyword evidence="2" id="KW-1003">Cell membrane</keyword>
<dbReference type="GO" id="GO:0005886">
    <property type="term" value="C:plasma membrane"/>
    <property type="evidence" value="ECO:0007669"/>
    <property type="project" value="UniProtKB-SubCell"/>
</dbReference>
<dbReference type="OrthoDB" id="9768329at2"/>
<sequence length="482" mass="48575">MIQPAWLVLLPLLGAAVLALIPRQRVAALLNIGLSAAGFLLSLALPALERGPAGLLHLDALNLPLLLLSGLVGLAASVFSAAMLPAEGFGPRAGRAYHAGFQLFLGASHLALLAGDLGLMWVAAGLATLAGVLMVALRRTPAAIGAAWRFLMLGGLGLGLALFGTVVLALAAQPPAGEGVASLSLATLARVAREADPGLMTLAFVFLLVGYGTQAALVPLHAWLPDAQAEAPAVVPVLLSGLLMNVALHAILRAKAVVGLNPGPLPPGALMVALGLASLLLAAFALWRQRDARRLLAWSGIGHVGLASFAFGLGGAASMAGLLHMLGHALVAGAGFMALGRAMALGGGPRVAGLGGLALSHPAPGWTLALCLLALAGLPPFSPFARLFLMAQQSVVRLPWLALPLGLGLLAGALAMLRAAQHLCRGPASAEAPREADPPPLPGAEWMALAPAQLHLLLALILGLALPAPLAALLAEAARIAG</sequence>
<name>A0A2C7AD68_9PROT</name>
<protein>
    <submittedName>
        <fullName evidence="10">Hydrogenase 4 subunit F</fullName>
    </submittedName>
</protein>
<reference evidence="10 11" key="1">
    <citation type="submission" date="2017-10" db="EMBL/GenBank/DDBJ databases">
        <authorList>
            <person name="Banno H."/>
            <person name="Chua N.-H."/>
        </authorList>
    </citation>
    <scope>NUCLEOTIDE SEQUENCE [LARGE SCALE GENOMIC DNA]</scope>
    <source>
        <strain evidence="10 11">YW11</strain>
    </source>
</reference>
<dbReference type="RefSeq" id="WP_099094476.1">
    <property type="nucleotide sequence ID" value="NZ_PDNU01000005.1"/>
</dbReference>
<keyword evidence="11" id="KW-1185">Reference proteome</keyword>
<feature type="transmembrane region" description="Helical" evidence="8">
    <location>
        <begin position="456"/>
        <end position="475"/>
    </location>
</feature>
<dbReference type="GO" id="GO:0016491">
    <property type="term" value="F:oxidoreductase activity"/>
    <property type="evidence" value="ECO:0007669"/>
    <property type="project" value="UniProtKB-KW"/>
</dbReference>
<feature type="domain" description="NADH:quinone oxidoreductase/Mrp antiporter transmembrane" evidence="9">
    <location>
        <begin position="114"/>
        <end position="397"/>
    </location>
</feature>
<keyword evidence="6 8" id="KW-0472">Membrane</keyword>
<keyword evidence="5" id="KW-0560">Oxidoreductase</keyword>
<feature type="transmembrane region" description="Helical" evidence="8">
    <location>
        <begin position="150"/>
        <end position="172"/>
    </location>
</feature>
<feature type="transmembrane region" description="Helical" evidence="8">
    <location>
        <begin position="199"/>
        <end position="224"/>
    </location>
</feature>
<proteinExistence type="predicted"/>
<feature type="transmembrane region" description="Helical" evidence="8">
    <location>
        <begin position="28"/>
        <end position="48"/>
    </location>
</feature>
<feature type="transmembrane region" description="Helical" evidence="8">
    <location>
        <begin position="264"/>
        <end position="286"/>
    </location>
</feature>
<accession>A0A2C7AD68</accession>
<keyword evidence="3 7" id="KW-0812">Transmembrane</keyword>
<dbReference type="AlphaFoldDB" id="A0A2C7AD68"/>
<evidence type="ECO:0000256" key="5">
    <source>
        <dbReference type="ARBA" id="ARBA00023002"/>
    </source>
</evidence>
<evidence type="ECO:0000256" key="1">
    <source>
        <dbReference type="ARBA" id="ARBA00004651"/>
    </source>
</evidence>
<dbReference type="InterPro" id="IPR052175">
    <property type="entry name" value="ComplexI-like_HydComp"/>
</dbReference>
<keyword evidence="4 8" id="KW-1133">Transmembrane helix</keyword>
<dbReference type="Proteomes" id="UP000223527">
    <property type="component" value="Unassembled WGS sequence"/>
</dbReference>
<evidence type="ECO:0000256" key="2">
    <source>
        <dbReference type="ARBA" id="ARBA00022475"/>
    </source>
</evidence>
<feature type="transmembrane region" description="Helical" evidence="8">
    <location>
        <begin position="295"/>
        <end position="313"/>
    </location>
</feature>
<dbReference type="Pfam" id="PF00361">
    <property type="entry name" value="Proton_antipo_M"/>
    <property type="match status" value="1"/>
</dbReference>
<dbReference type="PANTHER" id="PTHR42682:SF5">
    <property type="entry name" value="HYDROGENASE-4 COMPONENT F"/>
    <property type="match status" value="1"/>
</dbReference>
<evidence type="ECO:0000256" key="6">
    <source>
        <dbReference type="ARBA" id="ARBA00023136"/>
    </source>
</evidence>